<accession>A0A931MEN8</accession>
<evidence type="ECO:0008006" key="6">
    <source>
        <dbReference type="Google" id="ProtNLM"/>
    </source>
</evidence>
<gene>
    <name evidence="4" type="ORF">I5803_00835</name>
</gene>
<comment type="subcellular location">
    <subcellularLocation>
        <location evidence="1">Secreted</location>
    </subcellularLocation>
</comment>
<feature type="region of interest" description="Disordered" evidence="3">
    <location>
        <begin position="1"/>
        <end position="23"/>
    </location>
</feature>
<keyword evidence="5" id="KW-1185">Reference proteome</keyword>
<dbReference type="PANTHER" id="PTHR38340:SF1">
    <property type="entry name" value="S-LAYER PROTEIN"/>
    <property type="match status" value="1"/>
</dbReference>
<sequence length="849" mass="84039">MDFTGTNGNDTLTGGATDDTINGLDGNDVLSGAGGNDSINAGADNDKLSGDAGNDTLQGGGGDDDLDGGTGNDILYGGKGADKIDGGAGIDTADYTGSFNDTTIDLAGGAANDGMGFLDVLSNIENVVGSPHNDLITGDDGPNVIAPGLGNDTVDAGGGLDTLSYDSATQGVTVDLIAGTATGASIGNDTVLDFEAVIGTAQDDVIVLPNGVDGATAEGRGGNDSLTGGDGKDLLWGGSGNDTLAGGAGYDILNLNEAAVTGGPAQTGLGVTVNLSTGIVTDLWGNTDHISGFEEIRGSAFADVMTGGAGNDIFVGAGGSDTIDGGAGFDRVSYATSTSAVKVLLGGTVSSGLIQDGLGGSDIVNNVEEVQGSAFADTLRGSDTGAFESFEGLAGNDTINGFGGVDRASYASSTAGVNADLGAGTASDGWGGTDTLQAVEQVLGSAFNDTLTGGSGNDTLEGGLGNDVIDGGAGNDVAVFSAAFDQYTITYDTATTDFLVVGPDGTDTLRNIETLRFADIDYTLVRGTEHADTLTGSDGDDAIYGGGGSDDLAGGGGDDVLDGGEGADTMVGGAGNDTYIVDDNGDVVVEAGDSFSRANGSQSAVHTQDIGSSIDKVIASISYTLGNFVENLQLAGSTNLTGSGNSLDNVLTGNAGGNVMRGLAGNDVIDGAAGVDVAGFTGTRAQYALSETDGGFLVNGTATGEGTDSLKNVERLEFADAKLAIDLEGNAGQVAKLLGAIFGASFVANQGYVGIGLHYADEGMTYDQLAQLALDARLGPGASNGDIVDLLYTNVAGMAPDAATKAHFVSLLDDHTYTPATIGILAADISYNLSNINFTGLEQNGLAYA</sequence>
<dbReference type="Proteomes" id="UP000651050">
    <property type="component" value="Unassembled WGS sequence"/>
</dbReference>
<dbReference type="InterPro" id="IPR011049">
    <property type="entry name" value="Serralysin-like_metalloprot_C"/>
</dbReference>
<evidence type="ECO:0000256" key="2">
    <source>
        <dbReference type="ARBA" id="ARBA00022525"/>
    </source>
</evidence>
<dbReference type="PRINTS" id="PR00313">
    <property type="entry name" value="CABNDNGRPT"/>
</dbReference>
<evidence type="ECO:0000313" key="4">
    <source>
        <dbReference type="EMBL" id="MBG9386554.1"/>
    </source>
</evidence>
<evidence type="ECO:0000313" key="5">
    <source>
        <dbReference type="Proteomes" id="UP000651050"/>
    </source>
</evidence>
<dbReference type="RefSeq" id="WP_196984533.1">
    <property type="nucleotide sequence ID" value="NZ_JADWYS010000001.1"/>
</dbReference>
<reference evidence="4" key="1">
    <citation type="submission" date="2020-11" db="EMBL/GenBank/DDBJ databases">
        <title>Bacterial whole genome sequence for Caenimonas sp. DR4.4.</title>
        <authorList>
            <person name="Le V."/>
            <person name="Ko S.-R."/>
            <person name="Ahn C.-Y."/>
            <person name="Oh H.-M."/>
        </authorList>
    </citation>
    <scope>NUCLEOTIDE SEQUENCE</scope>
    <source>
        <strain evidence="4">DR4.4</strain>
    </source>
</reference>
<dbReference type="InterPro" id="IPR018511">
    <property type="entry name" value="Hemolysin-typ_Ca-bd_CS"/>
</dbReference>
<dbReference type="Pfam" id="PF00353">
    <property type="entry name" value="HemolysinCabind"/>
    <property type="match status" value="9"/>
</dbReference>
<protein>
    <recommendedName>
        <fullName evidence="6">DUF4214 domain-containing protein</fullName>
    </recommendedName>
</protein>
<proteinExistence type="predicted"/>
<name>A0A931MEN8_9BURK</name>
<dbReference type="Gene3D" id="2.150.10.10">
    <property type="entry name" value="Serralysin-like metalloprotease, C-terminal"/>
    <property type="match status" value="5"/>
</dbReference>
<organism evidence="4 5">
    <name type="scientific">Caenimonas aquaedulcis</name>
    <dbReference type="NCBI Taxonomy" id="2793270"/>
    <lineage>
        <taxon>Bacteria</taxon>
        <taxon>Pseudomonadati</taxon>
        <taxon>Pseudomonadota</taxon>
        <taxon>Betaproteobacteria</taxon>
        <taxon>Burkholderiales</taxon>
        <taxon>Comamonadaceae</taxon>
        <taxon>Caenimonas</taxon>
    </lineage>
</organism>
<dbReference type="InterPro" id="IPR050557">
    <property type="entry name" value="RTX_toxin/Mannuronan_C5-epim"/>
</dbReference>
<comment type="caution">
    <text evidence="4">The sequence shown here is derived from an EMBL/GenBank/DDBJ whole genome shotgun (WGS) entry which is preliminary data.</text>
</comment>
<dbReference type="InterPro" id="IPR001343">
    <property type="entry name" value="Hemolysn_Ca-bd"/>
</dbReference>
<dbReference type="GO" id="GO:0005576">
    <property type="term" value="C:extracellular region"/>
    <property type="evidence" value="ECO:0007669"/>
    <property type="project" value="UniProtKB-SubCell"/>
</dbReference>
<dbReference type="PROSITE" id="PS00330">
    <property type="entry name" value="HEMOLYSIN_CALCIUM"/>
    <property type="match status" value="9"/>
</dbReference>
<dbReference type="PANTHER" id="PTHR38340">
    <property type="entry name" value="S-LAYER PROTEIN"/>
    <property type="match status" value="1"/>
</dbReference>
<dbReference type="EMBL" id="JADWYS010000001">
    <property type="protein sequence ID" value="MBG9386554.1"/>
    <property type="molecule type" value="Genomic_DNA"/>
</dbReference>
<feature type="region of interest" description="Disordered" evidence="3">
    <location>
        <begin position="35"/>
        <end position="69"/>
    </location>
</feature>
<evidence type="ECO:0000256" key="3">
    <source>
        <dbReference type="SAM" id="MobiDB-lite"/>
    </source>
</evidence>
<feature type="compositionally biased region" description="Low complexity" evidence="3">
    <location>
        <begin position="1"/>
        <end position="20"/>
    </location>
</feature>
<dbReference type="SUPFAM" id="SSF51120">
    <property type="entry name" value="beta-Roll"/>
    <property type="match status" value="5"/>
</dbReference>
<keyword evidence="2" id="KW-0964">Secreted</keyword>
<dbReference type="GO" id="GO:0005509">
    <property type="term" value="F:calcium ion binding"/>
    <property type="evidence" value="ECO:0007669"/>
    <property type="project" value="InterPro"/>
</dbReference>
<dbReference type="AlphaFoldDB" id="A0A931MEN8"/>
<evidence type="ECO:0000256" key="1">
    <source>
        <dbReference type="ARBA" id="ARBA00004613"/>
    </source>
</evidence>